<proteinExistence type="predicted"/>
<name>A0A139H0I1_9PEZI</name>
<dbReference type="EMBL" id="LFZN01000194">
    <property type="protein sequence ID" value="KXS95899.1"/>
    <property type="molecule type" value="Genomic_DNA"/>
</dbReference>
<evidence type="ECO:0000313" key="2">
    <source>
        <dbReference type="EMBL" id="KXS95899.1"/>
    </source>
</evidence>
<dbReference type="AlphaFoldDB" id="A0A139H0I1"/>
<dbReference type="OrthoDB" id="10378350at2759"/>
<protein>
    <submittedName>
        <fullName evidence="2">Uncharacterized protein</fullName>
    </submittedName>
</protein>
<reference evidence="2 3" key="1">
    <citation type="submission" date="2015-07" db="EMBL/GenBank/DDBJ databases">
        <title>Comparative genomics of the Sigatoka disease complex on banana suggests a link between parallel evolutionary changes in Pseudocercospora fijiensis and Pseudocercospora eumusae and increased virulence on the banana host.</title>
        <authorList>
            <person name="Chang T.-C."/>
            <person name="Salvucci A."/>
            <person name="Crous P.W."/>
            <person name="Stergiopoulos I."/>
        </authorList>
    </citation>
    <scope>NUCLEOTIDE SEQUENCE [LARGE SCALE GENOMIC DNA]</scope>
    <source>
        <strain evidence="2 3">CBS 114824</strain>
    </source>
</reference>
<feature type="region of interest" description="Disordered" evidence="1">
    <location>
        <begin position="1"/>
        <end position="38"/>
    </location>
</feature>
<comment type="caution">
    <text evidence="2">The sequence shown here is derived from an EMBL/GenBank/DDBJ whole genome shotgun (WGS) entry which is preliminary data.</text>
</comment>
<organism evidence="2 3">
    <name type="scientific">Pseudocercospora eumusae</name>
    <dbReference type="NCBI Taxonomy" id="321146"/>
    <lineage>
        <taxon>Eukaryota</taxon>
        <taxon>Fungi</taxon>
        <taxon>Dikarya</taxon>
        <taxon>Ascomycota</taxon>
        <taxon>Pezizomycotina</taxon>
        <taxon>Dothideomycetes</taxon>
        <taxon>Dothideomycetidae</taxon>
        <taxon>Mycosphaerellales</taxon>
        <taxon>Mycosphaerellaceae</taxon>
        <taxon>Pseudocercospora</taxon>
    </lineage>
</organism>
<evidence type="ECO:0000313" key="3">
    <source>
        <dbReference type="Proteomes" id="UP000070133"/>
    </source>
</evidence>
<feature type="compositionally biased region" description="Polar residues" evidence="1">
    <location>
        <begin position="1"/>
        <end position="14"/>
    </location>
</feature>
<evidence type="ECO:0000256" key="1">
    <source>
        <dbReference type="SAM" id="MobiDB-lite"/>
    </source>
</evidence>
<gene>
    <name evidence="2" type="ORF">AC578_2648</name>
</gene>
<dbReference type="Proteomes" id="UP000070133">
    <property type="component" value="Unassembled WGS sequence"/>
</dbReference>
<sequence>MAQGPNNNFDQNSRLGAPHQGPQRTQDMNQPGPPSKTDIEALITPQLEQYVEKLIRAEMPVNLAFIAHLMAPEDGSKYKKFLDWLNRNKEANHRLVHTHTAVNSVVFSDILTHAIQYLEHISSLLDLIIEDCAHLCQKLELRRLEIPVYCHGRDPVYHLLYGHYVQGLANPPRFVDVSLKQIVRRFCSDREKKAWERDSVCLRERSTCANDVPDYKFKIKVIRLWLEKWPGVTLAACALQVIRDEGD</sequence>
<accession>A0A139H0I1</accession>
<keyword evidence="3" id="KW-1185">Reference proteome</keyword>